<evidence type="ECO:0000313" key="5">
    <source>
        <dbReference type="EMBL" id="EIE19986.1"/>
    </source>
</evidence>
<name>I0YNL7_COCSC</name>
<reference evidence="5 6" key="1">
    <citation type="journal article" date="2012" name="Genome Biol.">
        <title>The genome of the polar eukaryotic microalga coccomyxa subellipsoidea reveals traits of cold adaptation.</title>
        <authorList>
            <person name="Blanc G."/>
            <person name="Agarkova I."/>
            <person name="Grimwood J."/>
            <person name="Kuo A."/>
            <person name="Brueggeman A."/>
            <person name="Dunigan D."/>
            <person name="Gurnon J."/>
            <person name="Ladunga I."/>
            <person name="Lindquist E."/>
            <person name="Lucas S."/>
            <person name="Pangilinan J."/>
            <person name="Proschold T."/>
            <person name="Salamov A."/>
            <person name="Schmutz J."/>
            <person name="Weeks D."/>
            <person name="Yamada T."/>
            <person name="Claverie J.M."/>
            <person name="Grigoriev I."/>
            <person name="Van Etten J."/>
            <person name="Lomsadze A."/>
            <person name="Borodovsky M."/>
        </authorList>
    </citation>
    <scope>NUCLEOTIDE SEQUENCE [LARGE SCALE GENOMIC DNA]</scope>
    <source>
        <strain evidence="5 6">C-169</strain>
    </source>
</reference>
<dbReference type="STRING" id="574566.I0YNL7"/>
<comment type="caution">
    <text evidence="5">The sequence shown here is derived from an EMBL/GenBank/DDBJ whole genome shotgun (WGS) entry which is preliminary data.</text>
</comment>
<feature type="domain" description="ATPase AAA-type core" evidence="4">
    <location>
        <begin position="204"/>
        <end position="323"/>
    </location>
</feature>
<dbReference type="InterPro" id="IPR003959">
    <property type="entry name" value="ATPase_AAA_core"/>
</dbReference>
<dbReference type="Pfam" id="PF00004">
    <property type="entry name" value="AAA"/>
    <property type="match status" value="1"/>
</dbReference>
<proteinExistence type="predicted"/>
<dbReference type="GO" id="GO:0016887">
    <property type="term" value="F:ATP hydrolysis activity"/>
    <property type="evidence" value="ECO:0007669"/>
    <property type="project" value="InterPro"/>
</dbReference>
<dbReference type="GeneID" id="17037960"/>
<dbReference type="KEGG" id="csl:COCSUDRAFT_44375"/>
<sequence length="341" mass="37662">MVRTPILAAYRVNLRLNLSDTVQLCPAARRFGKKIQVVTVAFGVTVTVAVLNLLRHRLVPHHNVFGQYANIVEWDALLEALRIMLDGSELPGWSSGYYYWHYTNIAAKGLRAYVHPDETHQNQGMLSSKQAYTDEAFRSWWGLIGPLTDNAFQLASPREIASRNILAAVGGCARLKHWLVTNIVRPLRSPLLCKSPLLSQGRGLLLCGTSPSGRAIVAKALAKEAGATFIYVQARPLKGCATATRKVLRAAFHIGANMQPSVLYIDELDVLLKVHYESAIVCAELLTQWSAILRGRIRTQALIVAGVSHPSKIDQLAVLKRCECLYIGSRGYEGLQSPITR</sequence>
<dbReference type="PANTHER" id="PTHR45644">
    <property type="entry name" value="AAA ATPASE, PUTATIVE (AFU_ORTHOLOGUE AFUA_2G12920)-RELATED-RELATED"/>
    <property type="match status" value="1"/>
</dbReference>
<evidence type="ECO:0000313" key="6">
    <source>
        <dbReference type="Proteomes" id="UP000007264"/>
    </source>
</evidence>
<dbReference type="GO" id="GO:0005741">
    <property type="term" value="C:mitochondrial outer membrane"/>
    <property type="evidence" value="ECO:0007669"/>
    <property type="project" value="TreeGrafter"/>
</dbReference>
<dbReference type="InterPro" id="IPR051701">
    <property type="entry name" value="Mito_OM_Translocase_MSP1"/>
</dbReference>
<dbReference type="Proteomes" id="UP000007264">
    <property type="component" value="Unassembled WGS sequence"/>
</dbReference>
<feature type="transmembrane region" description="Helical" evidence="3">
    <location>
        <begin position="37"/>
        <end position="54"/>
    </location>
</feature>
<keyword evidence="3" id="KW-0472">Membrane</keyword>
<evidence type="ECO:0000256" key="1">
    <source>
        <dbReference type="ARBA" id="ARBA00022741"/>
    </source>
</evidence>
<keyword evidence="3" id="KW-1133">Transmembrane helix</keyword>
<dbReference type="GO" id="GO:0005524">
    <property type="term" value="F:ATP binding"/>
    <property type="evidence" value="ECO:0007669"/>
    <property type="project" value="UniProtKB-KW"/>
</dbReference>
<dbReference type="RefSeq" id="XP_005644530.1">
    <property type="nucleotide sequence ID" value="XM_005644473.1"/>
</dbReference>
<protein>
    <recommendedName>
        <fullName evidence="4">ATPase AAA-type core domain-containing protein</fullName>
    </recommendedName>
</protein>
<gene>
    <name evidence="5" type="ORF">COCSUDRAFT_44375</name>
</gene>
<dbReference type="InterPro" id="IPR027417">
    <property type="entry name" value="P-loop_NTPase"/>
</dbReference>
<dbReference type="AlphaFoldDB" id="I0YNL7"/>
<evidence type="ECO:0000256" key="2">
    <source>
        <dbReference type="ARBA" id="ARBA00022840"/>
    </source>
</evidence>
<keyword evidence="6" id="KW-1185">Reference proteome</keyword>
<dbReference type="Gene3D" id="3.40.50.300">
    <property type="entry name" value="P-loop containing nucleotide triphosphate hydrolases"/>
    <property type="match status" value="1"/>
</dbReference>
<keyword evidence="2" id="KW-0067">ATP-binding</keyword>
<dbReference type="EMBL" id="AGSI01000017">
    <property type="protein sequence ID" value="EIE19986.1"/>
    <property type="molecule type" value="Genomic_DNA"/>
</dbReference>
<evidence type="ECO:0000256" key="3">
    <source>
        <dbReference type="SAM" id="Phobius"/>
    </source>
</evidence>
<dbReference type="eggNOG" id="KOG0737">
    <property type="taxonomic scope" value="Eukaryota"/>
</dbReference>
<organism evidence="5 6">
    <name type="scientific">Coccomyxa subellipsoidea (strain C-169)</name>
    <name type="common">Green microalga</name>
    <dbReference type="NCBI Taxonomy" id="574566"/>
    <lineage>
        <taxon>Eukaryota</taxon>
        <taxon>Viridiplantae</taxon>
        <taxon>Chlorophyta</taxon>
        <taxon>core chlorophytes</taxon>
        <taxon>Trebouxiophyceae</taxon>
        <taxon>Trebouxiophyceae incertae sedis</taxon>
        <taxon>Coccomyxaceae</taxon>
        <taxon>Coccomyxa</taxon>
        <taxon>Coccomyxa subellipsoidea</taxon>
    </lineage>
</organism>
<evidence type="ECO:0000259" key="4">
    <source>
        <dbReference type="Pfam" id="PF00004"/>
    </source>
</evidence>
<keyword evidence="3" id="KW-0812">Transmembrane</keyword>
<dbReference type="SUPFAM" id="SSF52540">
    <property type="entry name" value="P-loop containing nucleoside triphosphate hydrolases"/>
    <property type="match status" value="1"/>
</dbReference>
<dbReference type="PANTHER" id="PTHR45644:SF3">
    <property type="entry name" value="FI08533P-RELATED"/>
    <property type="match status" value="1"/>
</dbReference>
<accession>I0YNL7</accession>
<keyword evidence="1" id="KW-0547">Nucleotide-binding</keyword>